<evidence type="ECO:0000259" key="4">
    <source>
        <dbReference type="Pfam" id="PF07250"/>
    </source>
</evidence>
<feature type="signal peptide" evidence="3">
    <location>
        <begin position="1"/>
        <end position="21"/>
    </location>
</feature>
<dbReference type="PANTHER" id="PTHR32208:SF21">
    <property type="entry name" value="LOW QUALITY PROTEIN: ALDEHYDE OXIDASE GLOX-LIKE"/>
    <property type="match status" value="1"/>
</dbReference>
<dbReference type="InterPro" id="IPR014756">
    <property type="entry name" value="Ig_E-set"/>
</dbReference>
<dbReference type="SUPFAM" id="SSF81296">
    <property type="entry name" value="E set domains"/>
    <property type="match status" value="1"/>
</dbReference>
<dbReference type="STRING" id="796604.A0A2X0MK92"/>
<feature type="domain" description="Glyoxal oxidase N-terminal" evidence="4">
    <location>
        <begin position="82"/>
        <end position="472"/>
    </location>
</feature>
<dbReference type="AlphaFoldDB" id="A0A2X0MK92"/>
<gene>
    <name evidence="6" type="primary">BQ5605_C035g11444</name>
    <name evidence="6" type="ORF">BQ5605_C035G11444</name>
</gene>
<protein>
    <submittedName>
        <fullName evidence="6">BQ5605_C035g11444 protein</fullName>
    </submittedName>
</protein>
<reference evidence="6 7" key="1">
    <citation type="submission" date="2016-11" db="EMBL/GenBank/DDBJ databases">
        <authorList>
            <person name="Jaros S."/>
            <person name="Januszkiewicz K."/>
            <person name="Wedrychowicz H."/>
        </authorList>
    </citation>
    <scope>NUCLEOTIDE SEQUENCE [LARGE SCALE GENOMIC DNA]</scope>
</reference>
<dbReference type="SUPFAM" id="SSF50965">
    <property type="entry name" value="Galactose oxidase, central domain"/>
    <property type="match status" value="1"/>
</dbReference>
<dbReference type="Pfam" id="PF09118">
    <property type="entry name" value="GO-like_E_set"/>
    <property type="match status" value="1"/>
</dbReference>
<evidence type="ECO:0000256" key="1">
    <source>
        <dbReference type="ARBA" id="ARBA00022729"/>
    </source>
</evidence>
<evidence type="ECO:0000259" key="5">
    <source>
        <dbReference type="Pfam" id="PF09118"/>
    </source>
</evidence>
<dbReference type="Pfam" id="PF07250">
    <property type="entry name" value="Glyoxal_oxid_N"/>
    <property type="match status" value="1"/>
</dbReference>
<accession>A0A2X0MK92</accession>
<proteinExistence type="predicted"/>
<keyword evidence="7" id="KW-1185">Reference proteome</keyword>
<dbReference type="Proteomes" id="UP000249464">
    <property type="component" value="Unassembled WGS sequence"/>
</dbReference>
<dbReference type="InterPro" id="IPR011043">
    <property type="entry name" value="Gal_Oxase/kelch_b-propeller"/>
</dbReference>
<dbReference type="InterPro" id="IPR015202">
    <property type="entry name" value="GO-like_E_set"/>
</dbReference>
<dbReference type="PANTHER" id="PTHR32208">
    <property type="entry name" value="SECRETED PROTEIN-RELATED"/>
    <property type="match status" value="1"/>
</dbReference>
<dbReference type="Gene3D" id="2.60.40.10">
    <property type="entry name" value="Immunoglobulins"/>
    <property type="match status" value="1"/>
</dbReference>
<evidence type="ECO:0000256" key="2">
    <source>
        <dbReference type="SAM" id="MobiDB-lite"/>
    </source>
</evidence>
<feature type="chain" id="PRO_5016012329" evidence="3">
    <location>
        <begin position="22"/>
        <end position="667"/>
    </location>
</feature>
<dbReference type="InterPro" id="IPR009880">
    <property type="entry name" value="Glyoxal_oxidase_N"/>
</dbReference>
<organism evidence="6 7">
    <name type="scientific">Microbotryum silenes-dioicae</name>
    <dbReference type="NCBI Taxonomy" id="796604"/>
    <lineage>
        <taxon>Eukaryota</taxon>
        <taxon>Fungi</taxon>
        <taxon>Dikarya</taxon>
        <taxon>Basidiomycota</taxon>
        <taxon>Pucciniomycotina</taxon>
        <taxon>Microbotryomycetes</taxon>
        <taxon>Microbotryales</taxon>
        <taxon>Microbotryaceae</taxon>
        <taxon>Microbotryum</taxon>
    </lineage>
</organism>
<feature type="region of interest" description="Disordered" evidence="2">
    <location>
        <begin position="601"/>
        <end position="642"/>
    </location>
</feature>
<feature type="compositionally biased region" description="Low complexity" evidence="2">
    <location>
        <begin position="601"/>
        <end position="618"/>
    </location>
</feature>
<dbReference type="Gene3D" id="2.130.10.80">
    <property type="entry name" value="Galactose oxidase/kelch, beta-propeller"/>
    <property type="match status" value="1"/>
</dbReference>
<dbReference type="InterPro" id="IPR037293">
    <property type="entry name" value="Gal_Oxidase_central_sf"/>
</dbReference>
<name>A0A2X0MK92_9BASI</name>
<sequence length="667" mass="71634">MKAHTILWRTTLSLTLTISMLAPFPSSSRFAQAGRAGKAHTFKIVGETGWVPQVEEQMSITPNKVYIVDKTENNSRTPSSPQWAVEYDIVKNTYRPLDVITNTFCAGGSHLGNGSWINIGGNQAITTGGTKTSDGTGAYKDYAGGRTVRILTPSDDGGAEWYEDKYGMPVNRWYPYIETLETGDVIILGGELYGGFVNDANEHENVHNYSLNSEYWPSRGAPVNSTFLATTQPANLYPLSFLLSNGLIFMQASWKTQLLNHSSGAETPLPDIPFAQKTYPASGATAMLPLTVANEYKITLLFCGGMKPERDDWNKDLWPIINTDTSSSCVFINPEDGPGATWQIDDDLPQNRGMGNFIVLPDERLLLLNGVGKGSAGYATDVKWTMGQSFAQDPVFQPAYYNASAPPGTRFTTAGLPRSTIARMYHSSSTLLSDGSIFVAGSNPNADVITEFNNASYPYKTEYRAEIFYPSYYDHPRPVPSKVPTTISYGGTPFEFDLPASSLNGVSPAKIKVSVIRTGFSTHSMNMGMRSIQLRHSYITHPDGSATIYVAQMEPNPRLFQPGPALFFVTVDGVPSVGTPVMVGNGMLGVQPVSPVSILPAGSIPGSGSPGSSPHTPGKSIMSNLPIAPPPSSPPSSPSSASTIGSKGFTCAAFATLVFGVGGMLLV</sequence>
<dbReference type="CDD" id="cd02851">
    <property type="entry name" value="E_set_GO_C"/>
    <property type="match status" value="1"/>
</dbReference>
<dbReference type="EMBL" id="FQNC01000064">
    <property type="protein sequence ID" value="SGY98122.1"/>
    <property type="molecule type" value="Genomic_DNA"/>
</dbReference>
<keyword evidence="1 3" id="KW-0732">Signal</keyword>
<evidence type="ECO:0000313" key="6">
    <source>
        <dbReference type="EMBL" id="SGY98122.1"/>
    </source>
</evidence>
<evidence type="ECO:0000256" key="3">
    <source>
        <dbReference type="SAM" id="SignalP"/>
    </source>
</evidence>
<feature type="domain" description="Galactose oxidase-like Early set" evidence="5">
    <location>
        <begin position="477"/>
        <end position="583"/>
    </location>
</feature>
<evidence type="ECO:0000313" key="7">
    <source>
        <dbReference type="Proteomes" id="UP000249464"/>
    </source>
</evidence>
<dbReference type="InterPro" id="IPR013783">
    <property type="entry name" value="Ig-like_fold"/>
</dbReference>
<feature type="compositionally biased region" description="Pro residues" evidence="2">
    <location>
        <begin position="627"/>
        <end position="637"/>
    </location>
</feature>